<comment type="caution">
    <text evidence="1">The sequence shown here is derived from an EMBL/GenBank/DDBJ whole genome shotgun (WGS) entry which is preliminary data.</text>
</comment>
<evidence type="ECO:0000313" key="2">
    <source>
        <dbReference type="Proteomes" id="UP001609821"/>
    </source>
</evidence>
<gene>
    <name evidence="1" type="ORF">ACHMWK_09405</name>
</gene>
<dbReference type="EMBL" id="JBINXB010000009">
    <property type="protein sequence ID" value="MFH6566178.1"/>
    <property type="molecule type" value="Genomic_DNA"/>
</dbReference>
<proteinExistence type="predicted"/>
<sequence length="108" mass="11928">MLLAVALCSRKNMNVYGGLYRCRSGEEVVPALTLDLEVVAAWFYSPARGYFKPFWWLQYTAFAQGISASIFLEHATKRPKFVLGLSMAAAERGFTGAEVFLPGAEAVK</sequence>
<reference evidence="1 2" key="1">
    <citation type="submission" date="2024-10" db="EMBL/GenBank/DDBJ databases">
        <title>Aeromonas and Pseudomonas from the Cagarras Archipelago, Rio de Janeiro, Brazil.</title>
        <authorList>
            <person name="Canellas A.L.B."/>
            <person name="Laport M.S."/>
        </authorList>
    </citation>
    <scope>NUCLEOTIDE SEQUENCE [LARGE SCALE GENOMIC DNA]</scope>
    <source>
        <strain evidence="1 2">CPF-4</strain>
    </source>
</reference>
<name>A0ABW7M194_9PSED</name>
<dbReference type="RefSeq" id="WP_261739326.1">
    <property type="nucleotide sequence ID" value="NZ_JBINXA010000001.1"/>
</dbReference>
<keyword evidence="2" id="KW-1185">Reference proteome</keyword>
<accession>A0ABW7M194</accession>
<protein>
    <submittedName>
        <fullName evidence="1">Uncharacterized protein</fullName>
    </submittedName>
</protein>
<evidence type="ECO:0000313" key="1">
    <source>
        <dbReference type="EMBL" id="MFH6566178.1"/>
    </source>
</evidence>
<dbReference type="Proteomes" id="UP001609821">
    <property type="component" value="Unassembled WGS sequence"/>
</dbReference>
<organism evidence="1 2">
    <name type="scientific">Pseudomonas kulmbachensis</name>
    <dbReference type="NCBI Taxonomy" id="3043408"/>
    <lineage>
        <taxon>Bacteria</taxon>
        <taxon>Pseudomonadati</taxon>
        <taxon>Pseudomonadota</taxon>
        <taxon>Gammaproteobacteria</taxon>
        <taxon>Pseudomonadales</taxon>
        <taxon>Pseudomonadaceae</taxon>
        <taxon>Pseudomonas</taxon>
    </lineage>
</organism>